<name>A0ABQ3DTL9_9GAMM</name>
<keyword evidence="2" id="KW-1185">Reference proteome</keyword>
<dbReference type="RefSeq" id="WP_189443610.1">
    <property type="nucleotide sequence ID" value="NZ_BMZI01000002.1"/>
</dbReference>
<evidence type="ECO:0000313" key="1">
    <source>
        <dbReference type="EMBL" id="GHB14307.1"/>
    </source>
</evidence>
<accession>A0ABQ3DTL9</accession>
<protein>
    <submittedName>
        <fullName evidence="1">Uncharacterized protein</fullName>
    </submittedName>
</protein>
<reference evidence="2" key="1">
    <citation type="journal article" date="2019" name="Int. J. Syst. Evol. Microbiol.">
        <title>The Global Catalogue of Microorganisms (GCM) 10K type strain sequencing project: providing services to taxonomists for standard genome sequencing and annotation.</title>
        <authorList>
            <consortium name="The Broad Institute Genomics Platform"/>
            <consortium name="The Broad Institute Genome Sequencing Center for Infectious Disease"/>
            <person name="Wu L."/>
            <person name="Ma J."/>
        </authorList>
    </citation>
    <scope>NUCLEOTIDE SEQUENCE [LARGE SCALE GENOMIC DNA]</scope>
    <source>
        <strain evidence="2">KCTC 32998</strain>
    </source>
</reference>
<dbReference type="Proteomes" id="UP000646745">
    <property type="component" value="Unassembled WGS sequence"/>
</dbReference>
<sequence length="140" mass="16035">MMMHAIGNESMREPTTVDDRGCCEMTAINLLDDSVSTQKEVQERNVMQLYLLTVQVRALLDVACHQGQAEFLTERLRFHTESLQAQFGQLVDKHKAASFRSHFYRQQQQKFDAEIDKLIGALEALGRQYRADQGQESGTR</sequence>
<gene>
    <name evidence="1" type="ORF">GCM10009038_10800</name>
</gene>
<proteinExistence type="predicted"/>
<organism evidence="1 2">
    <name type="scientific">Salinicola rhizosphaerae</name>
    <dbReference type="NCBI Taxonomy" id="1443141"/>
    <lineage>
        <taxon>Bacteria</taxon>
        <taxon>Pseudomonadati</taxon>
        <taxon>Pseudomonadota</taxon>
        <taxon>Gammaproteobacteria</taxon>
        <taxon>Oceanospirillales</taxon>
        <taxon>Halomonadaceae</taxon>
        <taxon>Salinicola</taxon>
    </lineage>
</organism>
<dbReference type="EMBL" id="BMZI01000002">
    <property type="protein sequence ID" value="GHB14307.1"/>
    <property type="molecule type" value="Genomic_DNA"/>
</dbReference>
<evidence type="ECO:0000313" key="2">
    <source>
        <dbReference type="Proteomes" id="UP000646745"/>
    </source>
</evidence>
<comment type="caution">
    <text evidence="1">The sequence shown here is derived from an EMBL/GenBank/DDBJ whole genome shotgun (WGS) entry which is preliminary data.</text>
</comment>